<feature type="signal peptide" evidence="1">
    <location>
        <begin position="1"/>
        <end position="19"/>
    </location>
</feature>
<accession>A0A498SLU8</accession>
<organism evidence="2 3">
    <name type="scientific">Acanthocheilonema viteae</name>
    <name type="common">Filarial nematode worm</name>
    <name type="synonym">Dipetalonema viteae</name>
    <dbReference type="NCBI Taxonomy" id="6277"/>
    <lineage>
        <taxon>Eukaryota</taxon>
        <taxon>Metazoa</taxon>
        <taxon>Ecdysozoa</taxon>
        <taxon>Nematoda</taxon>
        <taxon>Chromadorea</taxon>
        <taxon>Rhabditida</taxon>
        <taxon>Spirurina</taxon>
        <taxon>Spiruromorpha</taxon>
        <taxon>Filarioidea</taxon>
        <taxon>Onchocercidae</taxon>
        <taxon>Acanthocheilonema</taxon>
    </lineage>
</organism>
<reference evidence="2 3" key="1">
    <citation type="submission" date="2018-08" db="EMBL/GenBank/DDBJ databases">
        <authorList>
            <person name="Laetsch R D."/>
            <person name="Stevens L."/>
            <person name="Kumar S."/>
            <person name="Blaxter L. M."/>
        </authorList>
    </citation>
    <scope>NUCLEOTIDE SEQUENCE [LARGE SCALE GENOMIC DNA]</scope>
</reference>
<evidence type="ECO:0000313" key="2">
    <source>
        <dbReference type="EMBL" id="VBB32731.1"/>
    </source>
</evidence>
<dbReference type="AlphaFoldDB" id="A0A498SLU8"/>
<dbReference type="EMBL" id="UPTC01001895">
    <property type="protein sequence ID" value="VBB32731.1"/>
    <property type="molecule type" value="Genomic_DNA"/>
</dbReference>
<dbReference type="Proteomes" id="UP000276991">
    <property type="component" value="Unassembled WGS sequence"/>
</dbReference>
<evidence type="ECO:0000313" key="3">
    <source>
        <dbReference type="Proteomes" id="UP000276991"/>
    </source>
</evidence>
<feature type="chain" id="PRO_5019729255" evidence="1">
    <location>
        <begin position="20"/>
        <end position="90"/>
    </location>
</feature>
<keyword evidence="1" id="KW-0732">Signal</keyword>
<name>A0A498SLU8_ACAVI</name>
<sequence>MTSSGFILCILLIAQGVQGWWYPGSYGYGYGYGYHGAPFFHPYGGYAPYNPGYHHPAYHNYHVNHAISTNLGASVGAALGSLAASVGKKK</sequence>
<keyword evidence="3" id="KW-1185">Reference proteome</keyword>
<protein>
    <submittedName>
        <fullName evidence="2">Uncharacterized protein</fullName>
    </submittedName>
</protein>
<gene>
    <name evidence="2" type="ORF">NAV_LOCUS7522</name>
</gene>
<proteinExistence type="predicted"/>
<evidence type="ECO:0000256" key="1">
    <source>
        <dbReference type="SAM" id="SignalP"/>
    </source>
</evidence>